<dbReference type="STRING" id="749222.Nitsa_1533"/>
<feature type="transmembrane region" description="Helical" evidence="1">
    <location>
        <begin position="68"/>
        <end position="85"/>
    </location>
</feature>
<sequence length="92" mass="10697">MNLIERLSLKFLKDFVRGVMSRCGIGDSDRHWVIHLFDYLSKALVIYFATLFLILFLLFEGIQLPITGYEPAVFAIGYFLFRVMADLSRKKS</sequence>
<reference evidence="2 3" key="1">
    <citation type="journal article" date="2011" name="Stand. Genomic Sci.">
        <title>Complete genome sequence of Nitratifractor salsuginis type strain (E9I37-1).</title>
        <authorList>
            <person name="Anderson I."/>
            <person name="Sikorski J."/>
            <person name="Zeytun A."/>
            <person name="Nolan M."/>
            <person name="Lapidus A."/>
            <person name="Lucas S."/>
            <person name="Hammon N."/>
            <person name="Deshpande S."/>
            <person name="Cheng J.F."/>
            <person name="Tapia R."/>
            <person name="Han C."/>
            <person name="Goodwin L."/>
            <person name="Pitluck S."/>
            <person name="Liolios K."/>
            <person name="Pagani I."/>
            <person name="Ivanova N."/>
            <person name="Huntemann M."/>
            <person name="Mavromatis K."/>
            <person name="Ovchinikova G."/>
            <person name="Pati A."/>
            <person name="Chen A."/>
            <person name="Palaniappan K."/>
            <person name="Land M."/>
            <person name="Hauser L."/>
            <person name="Brambilla E.M."/>
            <person name="Ngatchou-Djao O.D."/>
            <person name="Rohde M."/>
            <person name="Tindall B.J."/>
            <person name="Goker M."/>
            <person name="Detter J.C."/>
            <person name="Woyke T."/>
            <person name="Bristow J."/>
            <person name="Eisen J.A."/>
            <person name="Markowitz V."/>
            <person name="Hugenholtz P."/>
            <person name="Klenk H.P."/>
            <person name="Kyrpides N.C."/>
        </authorList>
    </citation>
    <scope>NUCLEOTIDE SEQUENCE [LARGE SCALE GENOMIC DNA]</scope>
    <source>
        <strain evidence="3">DSM 16511 / JCM 12458 / E9I37-1</strain>
    </source>
</reference>
<gene>
    <name evidence="2" type="ordered locus">Nitsa_1533</name>
</gene>
<protein>
    <submittedName>
        <fullName evidence="2">Uncharacterized protein</fullName>
    </submittedName>
</protein>
<keyword evidence="1" id="KW-0812">Transmembrane</keyword>
<evidence type="ECO:0000256" key="1">
    <source>
        <dbReference type="SAM" id="Phobius"/>
    </source>
</evidence>
<keyword evidence="3" id="KW-1185">Reference proteome</keyword>
<name>E6X058_NITSE</name>
<keyword evidence="1" id="KW-0472">Membrane</keyword>
<dbReference type="RefSeq" id="WP_013554470.1">
    <property type="nucleotide sequence ID" value="NC_014935.1"/>
</dbReference>
<evidence type="ECO:0000313" key="2">
    <source>
        <dbReference type="EMBL" id="ADV46781.1"/>
    </source>
</evidence>
<reference evidence="3" key="2">
    <citation type="submission" date="2011-01" db="EMBL/GenBank/DDBJ databases">
        <title>The complete genome of Nitratifractor salsuginis DSM 16511.</title>
        <authorList>
            <consortium name="US DOE Joint Genome Institute (JGI-PGF)"/>
            <person name="Lucas S."/>
            <person name="Copeland A."/>
            <person name="Lapidus A."/>
            <person name="Bruce D."/>
            <person name="Goodwin L."/>
            <person name="Pitluck S."/>
            <person name="Kyrpides N."/>
            <person name="Mavromatis K."/>
            <person name="Ivanova N."/>
            <person name="Mikhailova N."/>
            <person name="Zeytun A."/>
            <person name="Detter J.C."/>
            <person name="Tapia R."/>
            <person name="Han C."/>
            <person name="Land M."/>
            <person name="Hauser L."/>
            <person name="Markowitz V."/>
            <person name="Cheng J.-F."/>
            <person name="Hugenholtz P."/>
            <person name="Woyke T."/>
            <person name="Wu D."/>
            <person name="Tindall B."/>
            <person name="Schuetze A."/>
            <person name="Brambilla E."/>
            <person name="Klenk H.-P."/>
            <person name="Eisen J.A."/>
        </authorList>
    </citation>
    <scope>NUCLEOTIDE SEQUENCE [LARGE SCALE GENOMIC DNA]</scope>
    <source>
        <strain evidence="3">DSM 16511 / JCM 12458 / E9I37-1</strain>
    </source>
</reference>
<organism evidence="2 3">
    <name type="scientific">Nitratifractor salsuginis (strain DSM 16511 / JCM 12458 / E9I37-1)</name>
    <dbReference type="NCBI Taxonomy" id="749222"/>
    <lineage>
        <taxon>Bacteria</taxon>
        <taxon>Pseudomonadati</taxon>
        <taxon>Campylobacterota</taxon>
        <taxon>Epsilonproteobacteria</taxon>
        <taxon>Campylobacterales</taxon>
        <taxon>Sulfurovaceae</taxon>
        <taxon>Nitratifractor</taxon>
    </lineage>
</organism>
<proteinExistence type="predicted"/>
<accession>E6X058</accession>
<feature type="transmembrane region" description="Helical" evidence="1">
    <location>
        <begin position="44"/>
        <end position="62"/>
    </location>
</feature>
<evidence type="ECO:0000313" key="3">
    <source>
        <dbReference type="Proteomes" id="UP000008633"/>
    </source>
</evidence>
<dbReference type="AlphaFoldDB" id="E6X058"/>
<dbReference type="KEGG" id="nsa:Nitsa_1533"/>
<dbReference type="HOGENOM" id="CLU_2410264_0_0_7"/>
<keyword evidence="1" id="KW-1133">Transmembrane helix</keyword>
<dbReference type="EMBL" id="CP002452">
    <property type="protein sequence ID" value="ADV46781.1"/>
    <property type="molecule type" value="Genomic_DNA"/>
</dbReference>
<dbReference type="Proteomes" id="UP000008633">
    <property type="component" value="Chromosome"/>
</dbReference>